<gene>
    <name evidence="3" type="ORF">PLOB_00046373</name>
</gene>
<protein>
    <recommendedName>
        <fullName evidence="2">CRAL-TRIO domain-containing protein</fullName>
    </recommendedName>
</protein>
<sequence>MDKKNLIARALITAITSCYVKRFQLKQPGLLSLKFEDKTFNMEALYWRRKTVAEDAARLLAEANQTKIETPGDESHATEILNRKFVDSPDDNKFKKRMAYETRAKEIVQDVFSRIGCYENFVRRADWADETTTASGDLGTTLVDDAYEEDERKQDDKHFPTSKVTCDGTNQDDGIVSTSKVKSDDDGKDERHVSVPEVTSVIAKEDDGQMSAWWVTSTDVDYVDPQLTPDPAKQNRIQQSSLGITCTDNGDVASATSSTARLITISTGEATSRDIEDESMKRLSQKKGRKRWPELKKRRRSYLVGNKISIGNVVGKGIISKQSTEGTNNCSEEARLIVDEEKLVALKEFIALGDTKTAGGDNVVVLNPSKIPSKREFAGKKEYNEVMDSLLWHAQKFTDERVESDSFVLTVHAARQRRSRLRSRKWAMEFYKFLKQRYRDRLTRCVLLKPSLKLRALVVLSRPFLSESMKEKIYIVRSRRDFASAQGKVLRKIASLRVYMQSA</sequence>
<reference evidence="3 4" key="1">
    <citation type="submission" date="2022-05" db="EMBL/GenBank/DDBJ databases">
        <authorList>
            <consortium name="Genoscope - CEA"/>
            <person name="William W."/>
        </authorList>
    </citation>
    <scope>NUCLEOTIDE SEQUENCE [LARGE SCALE GENOMIC DNA]</scope>
</reference>
<evidence type="ECO:0000313" key="3">
    <source>
        <dbReference type="EMBL" id="CAH3147961.1"/>
    </source>
</evidence>
<dbReference type="Gene3D" id="3.40.525.10">
    <property type="entry name" value="CRAL-TRIO lipid binding domain"/>
    <property type="match status" value="1"/>
</dbReference>
<feature type="domain" description="CRAL-TRIO" evidence="2">
    <location>
        <begin position="362"/>
        <end position="482"/>
    </location>
</feature>
<evidence type="ECO:0000313" key="4">
    <source>
        <dbReference type="Proteomes" id="UP001159405"/>
    </source>
</evidence>
<comment type="caution">
    <text evidence="3">The sequence shown here is derived from an EMBL/GenBank/DDBJ whole genome shotgun (WGS) entry which is preliminary data.</text>
</comment>
<dbReference type="Pfam" id="PF13716">
    <property type="entry name" value="CRAL_TRIO_2"/>
    <property type="match status" value="1"/>
</dbReference>
<dbReference type="Proteomes" id="UP001159405">
    <property type="component" value="Unassembled WGS sequence"/>
</dbReference>
<proteinExistence type="predicted"/>
<dbReference type="SUPFAM" id="SSF52087">
    <property type="entry name" value="CRAL/TRIO domain"/>
    <property type="match status" value="1"/>
</dbReference>
<feature type="compositionally biased region" description="Polar residues" evidence="1">
    <location>
        <begin position="162"/>
        <end position="180"/>
    </location>
</feature>
<feature type="compositionally biased region" description="Basic and acidic residues" evidence="1">
    <location>
        <begin position="150"/>
        <end position="159"/>
    </location>
</feature>
<feature type="region of interest" description="Disordered" evidence="1">
    <location>
        <begin position="149"/>
        <end position="193"/>
    </location>
</feature>
<dbReference type="InterPro" id="IPR036865">
    <property type="entry name" value="CRAL-TRIO_dom_sf"/>
</dbReference>
<organism evidence="3 4">
    <name type="scientific">Porites lobata</name>
    <dbReference type="NCBI Taxonomy" id="104759"/>
    <lineage>
        <taxon>Eukaryota</taxon>
        <taxon>Metazoa</taxon>
        <taxon>Cnidaria</taxon>
        <taxon>Anthozoa</taxon>
        <taxon>Hexacorallia</taxon>
        <taxon>Scleractinia</taxon>
        <taxon>Fungiina</taxon>
        <taxon>Poritidae</taxon>
        <taxon>Porites</taxon>
    </lineage>
</organism>
<evidence type="ECO:0000259" key="2">
    <source>
        <dbReference type="Pfam" id="PF13716"/>
    </source>
</evidence>
<feature type="compositionally biased region" description="Basic and acidic residues" evidence="1">
    <location>
        <begin position="181"/>
        <end position="193"/>
    </location>
</feature>
<name>A0ABN8PSV7_9CNID</name>
<accession>A0ABN8PSV7</accession>
<dbReference type="EMBL" id="CALNXK010000082">
    <property type="protein sequence ID" value="CAH3147961.1"/>
    <property type="molecule type" value="Genomic_DNA"/>
</dbReference>
<dbReference type="InterPro" id="IPR001251">
    <property type="entry name" value="CRAL-TRIO_dom"/>
</dbReference>
<evidence type="ECO:0000256" key="1">
    <source>
        <dbReference type="SAM" id="MobiDB-lite"/>
    </source>
</evidence>
<keyword evidence="4" id="KW-1185">Reference proteome</keyword>